<feature type="domain" description="Transketolase-like pyrimidine-binding" evidence="5">
    <location>
        <begin position="3"/>
        <end position="167"/>
    </location>
</feature>
<gene>
    <name evidence="6" type="ORF">CSCA_0269</name>
</gene>
<feature type="coiled-coil region" evidence="4">
    <location>
        <begin position="289"/>
        <end position="316"/>
    </location>
</feature>
<dbReference type="CDD" id="cd07033">
    <property type="entry name" value="TPP_PYR_DXS_TK_like"/>
    <property type="match status" value="1"/>
</dbReference>
<dbReference type="SUPFAM" id="SSF52922">
    <property type="entry name" value="TK C-terminal domain-like"/>
    <property type="match status" value="1"/>
</dbReference>
<evidence type="ECO:0000256" key="1">
    <source>
        <dbReference type="ARBA" id="ARBA00001964"/>
    </source>
</evidence>
<dbReference type="Pfam" id="PF02779">
    <property type="entry name" value="Transket_pyr"/>
    <property type="match status" value="1"/>
</dbReference>
<keyword evidence="7" id="KW-1185">Reference proteome</keyword>
<dbReference type="Pfam" id="PF02780">
    <property type="entry name" value="Transketolase_C"/>
    <property type="match status" value="1"/>
</dbReference>
<evidence type="ECO:0000313" key="6">
    <source>
        <dbReference type="EMBL" id="AKA67394.1"/>
    </source>
</evidence>
<organism evidence="6 7">
    <name type="scientific">Clostridium scatologenes</name>
    <dbReference type="NCBI Taxonomy" id="1548"/>
    <lineage>
        <taxon>Bacteria</taxon>
        <taxon>Bacillati</taxon>
        <taxon>Bacillota</taxon>
        <taxon>Clostridia</taxon>
        <taxon>Eubacteriales</taxon>
        <taxon>Clostridiaceae</taxon>
        <taxon>Clostridium</taxon>
    </lineage>
</organism>
<dbReference type="STRING" id="1548.CSCA_0269"/>
<dbReference type="SMART" id="SM00861">
    <property type="entry name" value="Transket_pyr"/>
    <property type="match status" value="1"/>
</dbReference>
<evidence type="ECO:0000313" key="7">
    <source>
        <dbReference type="Proteomes" id="UP000033115"/>
    </source>
</evidence>
<evidence type="ECO:0000256" key="4">
    <source>
        <dbReference type="SAM" id="Coils"/>
    </source>
</evidence>
<dbReference type="AlphaFoldDB" id="A0A0E3M4F2"/>
<dbReference type="InterPro" id="IPR033248">
    <property type="entry name" value="Transketolase_C"/>
</dbReference>
<dbReference type="InterPro" id="IPR029061">
    <property type="entry name" value="THDP-binding"/>
</dbReference>
<dbReference type="KEGG" id="csq:CSCA_0269"/>
<dbReference type="Proteomes" id="UP000033115">
    <property type="component" value="Chromosome"/>
</dbReference>
<comment type="similarity">
    <text evidence="2">Belongs to the transketolase family.</text>
</comment>
<protein>
    <submittedName>
        <fullName evidence="6">1-deoxy-D-xylulose-5-phosphate synthase</fullName>
    </submittedName>
</protein>
<dbReference type="PANTHER" id="PTHR43825">
    <property type="entry name" value="PYRUVATE DEHYDROGENASE E1 COMPONENT"/>
    <property type="match status" value="1"/>
</dbReference>
<keyword evidence="3" id="KW-0786">Thiamine pyrophosphate</keyword>
<dbReference type="InterPro" id="IPR009014">
    <property type="entry name" value="Transketo_C/PFOR_II"/>
</dbReference>
<dbReference type="PANTHER" id="PTHR43825:SF1">
    <property type="entry name" value="TRANSKETOLASE-LIKE PYRIMIDINE-BINDING DOMAIN-CONTAINING PROTEIN"/>
    <property type="match status" value="1"/>
</dbReference>
<keyword evidence="4" id="KW-0175">Coiled coil</keyword>
<dbReference type="Gene3D" id="3.40.50.920">
    <property type="match status" value="1"/>
</dbReference>
<dbReference type="FunFam" id="3.40.50.970:FF:000129">
    <property type="entry name" value="Transketolase"/>
    <property type="match status" value="1"/>
</dbReference>
<name>A0A0E3M4F2_CLOSL</name>
<evidence type="ECO:0000259" key="5">
    <source>
        <dbReference type="SMART" id="SM00861"/>
    </source>
</evidence>
<dbReference type="RefSeq" id="WP_029160462.1">
    <property type="nucleotide sequence ID" value="NZ_CP009933.1"/>
</dbReference>
<dbReference type="InterPro" id="IPR005475">
    <property type="entry name" value="Transketolase-like_Pyr-bd"/>
</dbReference>
<evidence type="ECO:0000256" key="3">
    <source>
        <dbReference type="ARBA" id="ARBA00023052"/>
    </source>
</evidence>
<dbReference type="EMBL" id="CP009933">
    <property type="protein sequence ID" value="AKA67394.1"/>
    <property type="molecule type" value="Genomic_DNA"/>
</dbReference>
<accession>A0A0E3M4F2</accession>
<reference evidence="6 7" key="1">
    <citation type="journal article" date="2015" name="J. Biotechnol.">
        <title>Complete genome sequence of a malodorant-producing acetogen, Clostridium scatologenes ATCC 25775(T).</title>
        <authorList>
            <person name="Zhu Z."/>
            <person name="Guo T."/>
            <person name="Zheng H."/>
            <person name="Song T."/>
            <person name="Ouyang P."/>
            <person name="Xie J."/>
        </authorList>
    </citation>
    <scope>NUCLEOTIDE SEQUENCE [LARGE SCALE GENOMIC DNA]</scope>
    <source>
        <strain evidence="6 7">ATCC 25775</strain>
    </source>
</reference>
<comment type="cofactor">
    <cofactor evidence="1">
        <name>thiamine diphosphate</name>
        <dbReference type="ChEBI" id="CHEBI:58937"/>
    </cofactor>
</comment>
<sequence length="335" mass="36959">MKIETKVHSKNLIKWAKDKPEILVLSADLTSSVEVDTFRDTYPDRFFSMGIAEQNMLSFAGGLAREGFIPFVHTFAVFIYRRAYDQIAMSVAYPNLPVKMFGFLPGIISPGGATHQAIEDISVMRSLPNMTILECGDATEVESVLDVARAINGPVYIRILRGEIPRLFKASEPMQFGKARVLSKGTDLVVLSSGICTEEAIRAIKELKKKGLSIQHMHISTLKPFNDSSVIEAIAKSKYGVITIENHSTIGGLGTIIAEKLAEEGIGKKLVRIGIKDTFVHGASKQYLMKEYRIDAKALIEEVEKLLGQKFNIKEEELDKAFVAAVHSDAKAEAL</sequence>
<evidence type="ECO:0000256" key="2">
    <source>
        <dbReference type="ARBA" id="ARBA00007131"/>
    </source>
</evidence>
<proteinExistence type="inferred from homology"/>
<dbReference type="InterPro" id="IPR051157">
    <property type="entry name" value="PDH/Transketolase"/>
</dbReference>
<dbReference type="Gene3D" id="3.40.50.970">
    <property type="match status" value="1"/>
</dbReference>
<dbReference type="SUPFAM" id="SSF52518">
    <property type="entry name" value="Thiamin diphosphate-binding fold (THDP-binding)"/>
    <property type="match status" value="1"/>
</dbReference>
<dbReference type="HOGENOM" id="CLU_009227_1_1_9"/>